<sequence length="388" mass="42834">MREPGYKNLVGILGGGQLGLFLAQSLARLGAHTAVFDPDSQAPALRHTAKPFSAPFSDHKRLLEFAEQAQVITYEFEHLPVNYLAGLGEQVAKIRPSLRVLEVSQDRLIEKNFLKDMGFPVVPFLELKEGADLDKLLAFPLPILVKTVRGGYDGKGQTRLNTTEQLESFLPRLKEKLSAGEVLVAEQVVELHCELSCIVGRKANNCYLMPVFENVHKDSILDTTVFPAQISEALRSEVEELSRAIATALDVQGLLTVEYFVVKEASGLKVYVNELAPRPHNSGHLSMQAFNISQFDLLARLLLDLPVGKIEPLSNACFAMANILGDCYHDKQLHWQALAEAEGLVEILLYGKEEPRPARKMGHLVTTGATVEQALSRARALRLALSVH</sequence>
<dbReference type="EMBL" id="JAFLCK010000008">
    <property type="protein sequence ID" value="MBN8660134.1"/>
    <property type="molecule type" value="Genomic_DNA"/>
</dbReference>
<feature type="binding site" evidence="4">
    <location>
        <position position="216"/>
    </location>
    <ligand>
        <name>ATP</name>
        <dbReference type="ChEBI" id="CHEBI:30616"/>
    </ligand>
</feature>
<organism evidence="6 7">
    <name type="scientific">Candidatus Obscuribacter phosphatis</name>
    <dbReference type="NCBI Taxonomy" id="1906157"/>
    <lineage>
        <taxon>Bacteria</taxon>
        <taxon>Bacillati</taxon>
        <taxon>Candidatus Melainabacteria</taxon>
        <taxon>Candidatus Obscuribacterales</taxon>
        <taxon>Candidatus Obscuribacteraceae</taxon>
        <taxon>Candidatus Obscuribacter</taxon>
    </lineage>
</organism>
<dbReference type="Pfam" id="PF22660">
    <property type="entry name" value="RS_preATP-grasp-like"/>
    <property type="match status" value="1"/>
</dbReference>
<dbReference type="SUPFAM" id="SSF56059">
    <property type="entry name" value="Glutathione synthetase ATP-binding domain-like"/>
    <property type="match status" value="1"/>
</dbReference>
<dbReference type="InterPro" id="IPR040686">
    <property type="entry name" value="PurK_C"/>
</dbReference>
<dbReference type="PROSITE" id="PS50975">
    <property type="entry name" value="ATP_GRASP"/>
    <property type="match status" value="1"/>
</dbReference>
<feature type="binding site" evidence="4">
    <location>
        <begin position="273"/>
        <end position="274"/>
    </location>
    <ligand>
        <name>ATP</name>
        <dbReference type="ChEBI" id="CHEBI:30616"/>
    </ligand>
</feature>
<dbReference type="HAMAP" id="MF_01928">
    <property type="entry name" value="PurK"/>
    <property type="match status" value="1"/>
</dbReference>
<dbReference type="InterPro" id="IPR011054">
    <property type="entry name" value="Rudment_hybrid_motif"/>
</dbReference>
<keyword evidence="1 4" id="KW-0547">Nucleotide-binding</keyword>
<evidence type="ECO:0000256" key="4">
    <source>
        <dbReference type="HAMAP-Rule" id="MF_01928"/>
    </source>
</evidence>
<evidence type="ECO:0000256" key="1">
    <source>
        <dbReference type="ARBA" id="ARBA00022741"/>
    </source>
</evidence>
<dbReference type="SUPFAM" id="SSF52440">
    <property type="entry name" value="PreATP-grasp domain"/>
    <property type="match status" value="1"/>
</dbReference>
<dbReference type="PANTHER" id="PTHR11609:SF5">
    <property type="entry name" value="PHOSPHORIBOSYLAMINOIMIDAZOLE CARBOXYLASE"/>
    <property type="match status" value="1"/>
</dbReference>
<dbReference type="EC" id="6.3.4.18" evidence="4"/>
<dbReference type="Gene3D" id="3.40.50.20">
    <property type="match status" value="1"/>
</dbReference>
<keyword evidence="2 4" id="KW-0658">Purine biosynthesis</keyword>
<dbReference type="InterPro" id="IPR013815">
    <property type="entry name" value="ATP_grasp_subdomain_1"/>
</dbReference>
<comment type="catalytic activity">
    <reaction evidence="4">
        <text>5-amino-1-(5-phospho-beta-D-ribosyl)imidazole + hydrogencarbonate + ATP = 5-carboxyamino-1-(5-phospho-D-ribosyl)imidazole + ADP + phosphate + 2 H(+)</text>
        <dbReference type="Rhea" id="RHEA:19317"/>
        <dbReference type="ChEBI" id="CHEBI:15378"/>
        <dbReference type="ChEBI" id="CHEBI:17544"/>
        <dbReference type="ChEBI" id="CHEBI:30616"/>
        <dbReference type="ChEBI" id="CHEBI:43474"/>
        <dbReference type="ChEBI" id="CHEBI:58730"/>
        <dbReference type="ChEBI" id="CHEBI:137981"/>
        <dbReference type="ChEBI" id="CHEBI:456216"/>
        <dbReference type="EC" id="6.3.4.18"/>
    </reaction>
</comment>
<name>A0A8J7P766_9BACT</name>
<reference evidence="6" key="1">
    <citation type="submission" date="2021-02" db="EMBL/GenBank/DDBJ databases">
        <title>Genome-Resolved Metagenomics of a Microbial Community Performing Photosynthetic Biological Nutrient Removal.</title>
        <authorList>
            <person name="Mcdaniel E.A."/>
        </authorList>
    </citation>
    <scope>NUCLEOTIDE SEQUENCE</scope>
    <source>
        <strain evidence="6">UWPOB_OBS1</strain>
    </source>
</reference>
<comment type="subunit">
    <text evidence="4">Homodimer.</text>
</comment>
<evidence type="ECO:0000259" key="5">
    <source>
        <dbReference type="PROSITE" id="PS50975"/>
    </source>
</evidence>
<dbReference type="Proteomes" id="UP000664277">
    <property type="component" value="Unassembled WGS sequence"/>
</dbReference>
<dbReference type="Gene3D" id="3.30.1490.20">
    <property type="entry name" value="ATP-grasp fold, A domain"/>
    <property type="match status" value="1"/>
</dbReference>
<evidence type="ECO:0000256" key="3">
    <source>
        <dbReference type="ARBA" id="ARBA00022840"/>
    </source>
</evidence>
<evidence type="ECO:0000313" key="6">
    <source>
        <dbReference type="EMBL" id="MBN8660134.1"/>
    </source>
</evidence>
<dbReference type="AlphaFoldDB" id="A0A8J7P766"/>
<gene>
    <name evidence="4" type="primary">purK</name>
    <name evidence="6" type="ORF">J0M35_07205</name>
</gene>
<dbReference type="GO" id="GO:0004638">
    <property type="term" value="F:phosphoribosylaminoimidazole carboxylase activity"/>
    <property type="evidence" value="ECO:0007669"/>
    <property type="project" value="InterPro"/>
</dbReference>
<dbReference type="GO" id="GO:0005829">
    <property type="term" value="C:cytosol"/>
    <property type="evidence" value="ECO:0007669"/>
    <property type="project" value="TreeGrafter"/>
</dbReference>
<comment type="function">
    <text evidence="4">Catalyzes the ATP-dependent conversion of 5-aminoimidazole ribonucleotide (AIR) and HCO(3)(-) to N5-carboxyaminoimidazole ribonucleotide (N5-CAIR).</text>
</comment>
<dbReference type="InterPro" id="IPR054350">
    <property type="entry name" value="PurT/PurK_preATP-grasp"/>
</dbReference>
<dbReference type="GO" id="GO:0046872">
    <property type="term" value="F:metal ion binding"/>
    <property type="evidence" value="ECO:0007669"/>
    <property type="project" value="InterPro"/>
</dbReference>
<dbReference type="GO" id="GO:0005524">
    <property type="term" value="F:ATP binding"/>
    <property type="evidence" value="ECO:0007669"/>
    <property type="project" value="UniProtKB-UniRule"/>
</dbReference>
<comment type="caution">
    <text evidence="6">The sequence shown here is derived from an EMBL/GenBank/DDBJ whole genome shotgun (WGS) entry which is preliminary data.</text>
</comment>
<dbReference type="InterPro" id="IPR016185">
    <property type="entry name" value="PreATP-grasp_dom_sf"/>
</dbReference>
<dbReference type="GO" id="GO:0006189">
    <property type="term" value="P:'de novo' IMP biosynthetic process"/>
    <property type="evidence" value="ECO:0007669"/>
    <property type="project" value="UniProtKB-UniRule"/>
</dbReference>
<comment type="pathway">
    <text evidence="4">Purine metabolism; IMP biosynthesis via de novo pathway; 5-amino-1-(5-phospho-D-ribosyl)imidazole-4-carboxylate from 5-amino-1-(5-phospho-D-ribosyl)imidazole (N5-CAIR route): step 1/2.</text>
</comment>
<dbReference type="PANTHER" id="PTHR11609">
    <property type="entry name" value="PURINE BIOSYNTHESIS PROTEIN 6/7, PUR6/7"/>
    <property type="match status" value="1"/>
</dbReference>
<proteinExistence type="inferred from homology"/>
<comment type="similarity">
    <text evidence="4">Belongs to the PurK/PurT family.</text>
</comment>
<dbReference type="InterPro" id="IPR005875">
    <property type="entry name" value="PurK"/>
</dbReference>
<dbReference type="Pfam" id="PF02222">
    <property type="entry name" value="ATP-grasp"/>
    <property type="match status" value="1"/>
</dbReference>
<dbReference type="SUPFAM" id="SSF51246">
    <property type="entry name" value="Rudiment single hybrid motif"/>
    <property type="match status" value="1"/>
</dbReference>
<feature type="binding site" evidence="4">
    <location>
        <position position="107"/>
    </location>
    <ligand>
        <name>ATP</name>
        <dbReference type="ChEBI" id="CHEBI:30616"/>
    </ligand>
</feature>
<dbReference type="Pfam" id="PF17769">
    <property type="entry name" value="PurK_C"/>
    <property type="match status" value="1"/>
</dbReference>
<dbReference type="GO" id="GO:0034028">
    <property type="term" value="F:5-(carboxyamino)imidazole ribonucleotide synthase activity"/>
    <property type="evidence" value="ECO:0007669"/>
    <property type="project" value="UniProtKB-UniRule"/>
</dbReference>
<protein>
    <recommendedName>
        <fullName evidence="4">N5-carboxyaminoimidazole ribonucleotide synthase</fullName>
        <shortName evidence="4">N5-CAIR synthase</shortName>
        <ecNumber evidence="4">6.3.4.18</ecNumber>
    </recommendedName>
    <alternativeName>
        <fullName evidence="4">5-(carboxyamino)imidazole ribonucleotide synthetase</fullName>
    </alternativeName>
</protein>
<keyword evidence="4" id="KW-0436">Ligase</keyword>
<feature type="binding site" evidence="4">
    <location>
        <begin position="186"/>
        <end position="189"/>
    </location>
    <ligand>
        <name>ATP</name>
        <dbReference type="ChEBI" id="CHEBI:30616"/>
    </ligand>
</feature>
<feature type="binding site" evidence="4">
    <location>
        <position position="194"/>
    </location>
    <ligand>
        <name>ATP</name>
        <dbReference type="ChEBI" id="CHEBI:30616"/>
    </ligand>
</feature>
<feature type="binding site" evidence="4">
    <location>
        <position position="146"/>
    </location>
    <ligand>
        <name>ATP</name>
        <dbReference type="ChEBI" id="CHEBI:30616"/>
    </ligand>
</feature>
<keyword evidence="3 4" id="KW-0067">ATP-binding</keyword>
<dbReference type="InterPro" id="IPR003135">
    <property type="entry name" value="ATP-grasp_carboxylate-amine"/>
</dbReference>
<feature type="domain" description="ATP-grasp" evidence="5">
    <location>
        <begin position="111"/>
        <end position="303"/>
    </location>
</feature>
<evidence type="ECO:0000256" key="2">
    <source>
        <dbReference type="ARBA" id="ARBA00022755"/>
    </source>
</evidence>
<dbReference type="InterPro" id="IPR011761">
    <property type="entry name" value="ATP-grasp"/>
</dbReference>
<accession>A0A8J7P766</accession>
<dbReference type="Gene3D" id="3.30.470.20">
    <property type="entry name" value="ATP-grasp fold, B domain"/>
    <property type="match status" value="1"/>
</dbReference>
<feature type="binding site" evidence="4">
    <location>
        <begin position="151"/>
        <end position="157"/>
    </location>
    <ligand>
        <name>ATP</name>
        <dbReference type="ChEBI" id="CHEBI:30616"/>
    </ligand>
</feature>
<evidence type="ECO:0000313" key="7">
    <source>
        <dbReference type="Proteomes" id="UP000664277"/>
    </source>
</evidence>
<dbReference type="UniPathway" id="UPA00074">
    <property type="reaction ID" value="UER00942"/>
</dbReference>